<sequence>MSPAAVGSALTVPGTTSGSASPVADARSPAAEEKGEAKEDGEKSSPAPAADDAAEVSKEGEAADAEPRKESGYRSPTGSVPDNPPGTPLADERPEEPPGVSLDEALTMPPQQRERGEDSDDGRRRSSSSSRRHRSPSSRGLDNGGGDSVCAIATITTRVPNYAGMPVNLPGRSGRDSGLDSPRGSGRGPPLHRSSRHGDYGDHRRSRHDYGPGNSLRTADYRGAPLYPQYGQAMTGGGFHAPPPMHMPPVPPPQGHLPPPSLPPPPFPGQAPPPGMTAAPLGPPHYPMTTSASYINPAKPFGADDYHARRSRSRRAGDPLEEFEKHLRDLHRNRRGGREGGRRRSHSKTRSRSSSYSRSRSKSRPRSGGSRSYSPRSYSRSPRSPSRYSASSRSYSRSRSRSYSRSRSRSRSGAHRGGGGGRGSRSRSPSAGAAPRRASPKSPRARRSRSGSYRSSRSPARSSQQRRGRHYHSKSRRPYARSRSPRSPRSYHHHPLPPPPPIAGVYRGGRSPPPPPPPPKSSAPSGKGPGGKAAACLARGLRFPLKRRNTAGVGELRVGPASGLPEAAAGRDSARKTLSWQGKPSNKGSLLRRHSVEPERRRGSVTQQRSLDSLDHHTALIHRHHAALPHAHSLCDKIDIEDLGEDENQLFVKFFKYYRCYDLIPVSAKLVVFDTELLVKKAFFALVSNGVRAAPLWDSAKQEFIGMLTITDFIYILRNYYKSPLVRMDELEEQKIKDWRNVLNDTARPLVHIGPDASLCDAITTLIHNKVHRLPVIDPQTGNVLYVLTHKRILRFLFLYYYELPHPGYLDLTLRELKIGTYENIATTKPSTPLIVALHQFIKRRVSALPVVDDRGKVVDIYAKFDVINLAAEKTYNNLDITIKKALEHRDQYFEGVLKCTLDDTLAAVMERIVKAEVHRLVVVDDEDHVVGIISLSDILSFLVLKPLGMERPERTSRASSDSAPLTVHEENESEELREDECADEKQDVEEEAPAEADP</sequence>
<feature type="compositionally biased region" description="Basic and acidic residues" evidence="6">
    <location>
        <begin position="112"/>
        <end position="124"/>
    </location>
</feature>
<dbReference type="VEuPathDB" id="VectorBase:ISCI010164"/>
<dbReference type="OrthoDB" id="449052at2759"/>
<dbReference type="Pfam" id="PF00571">
    <property type="entry name" value="CBS"/>
    <property type="match status" value="3"/>
</dbReference>
<feature type="compositionally biased region" description="Pro residues" evidence="6">
    <location>
        <begin position="511"/>
        <end position="521"/>
    </location>
</feature>
<dbReference type="InterPro" id="IPR000644">
    <property type="entry name" value="CBS_dom"/>
</dbReference>
<comment type="subunit">
    <text evidence="4">AMPK is a heterotrimer of an alpha catalytic subunit (PRKAA1 or PRKAA2), a beta (PRKAB1 or PRKAB2) and a gamma non-catalytic subunits (PRKAG1, PRKAG2 or PRKAG3). Interacts with FNIP1 and FNIP2.</text>
</comment>
<accession>A0A4D5RZX4</accession>
<feature type="compositionally biased region" description="Basic and acidic residues" evidence="6">
    <location>
        <begin position="30"/>
        <end position="43"/>
    </location>
</feature>
<feature type="compositionally biased region" description="Basic residues" evidence="6">
    <location>
        <begin position="396"/>
        <end position="414"/>
    </location>
</feature>
<keyword evidence="2" id="KW-0677">Repeat</keyword>
<feature type="domain" description="CBS" evidence="7">
    <location>
        <begin position="663"/>
        <end position="725"/>
    </location>
</feature>
<evidence type="ECO:0000259" key="7">
    <source>
        <dbReference type="PROSITE" id="PS51371"/>
    </source>
</evidence>
<protein>
    <submittedName>
        <fullName evidence="8">Putative 5'-amp-activated protein kinase gamma subunit</fullName>
    </submittedName>
</protein>
<feature type="compositionally biased region" description="Basic and acidic residues" evidence="6">
    <location>
        <begin position="55"/>
        <end position="72"/>
    </location>
</feature>
<feature type="compositionally biased region" description="Polar residues" evidence="6">
    <location>
        <begin position="576"/>
        <end position="588"/>
    </location>
</feature>
<evidence type="ECO:0000256" key="3">
    <source>
        <dbReference type="ARBA" id="ARBA00023122"/>
    </source>
</evidence>
<keyword evidence="8" id="KW-0418">Kinase</keyword>
<evidence type="ECO:0000256" key="6">
    <source>
        <dbReference type="SAM" id="MobiDB-lite"/>
    </source>
</evidence>
<dbReference type="SUPFAM" id="SSF54631">
    <property type="entry name" value="CBS-domain pair"/>
    <property type="match status" value="2"/>
</dbReference>
<dbReference type="VEuPathDB" id="VectorBase:ISCP_029475"/>
<dbReference type="PANTHER" id="PTHR13780">
    <property type="entry name" value="AMP-ACTIVATED PROTEIN KINASE, GAMMA REGULATORY SUBUNIT"/>
    <property type="match status" value="1"/>
</dbReference>
<reference evidence="8" key="1">
    <citation type="submission" date="2019-04" db="EMBL/GenBank/DDBJ databases">
        <title>An insight into the mialome of Ixodes scapularis.</title>
        <authorList>
            <person name="Ribeiro J.M."/>
            <person name="Mather T.N."/>
            <person name="Karim S."/>
        </authorList>
    </citation>
    <scope>NUCLEOTIDE SEQUENCE</scope>
</reference>
<feature type="domain" description="CBS" evidence="7">
    <location>
        <begin position="819"/>
        <end position="881"/>
    </location>
</feature>
<feature type="compositionally biased region" description="Low complexity" evidence="6">
    <location>
        <begin position="426"/>
        <end position="442"/>
    </location>
</feature>
<evidence type="ECO:0000313" key="8">
    <source>
        <dbReference type="EMBL" id="MOY42788.1"/>
    </source>
</evidence>
<feature type="compositionally biased region" description="Acidic residues" evidence="6">
    <location>
        <begin position="972"/>
        <end position="999"/>
    </location>
</feature>
<feature type="domain" description="CBS" evidence="7">
    <location>
        <begin position="746"/>
        <end position="806"/>
    </location>
</feature>
<proteinExistence type="inferred from homology"/>
<dbReference type="Gene3D" id="3.10.580.10">
    <property type="entry name" value="CBS-domain"/>
    <property type="match status" value="2"/>
</dbReference>
<feature type="compositionally biased region" description="Low complexity" evidence="6">
    <location>
        <begin position="450"/>
        <end position="463"/>
    </location>
</feature>
<dbReference type="EMBL" id="GHJT01008817">
    <property type="protein sequence ID" value="MOY42788.1"/>
    <property type="molecule type" value="Transcribed_RNA"/>
</dbReference>
<name>A0A4D5RZX4_IXOSC</name>
<organism evidence="8">
    <name type="scientific">Ixodes scapularis</name>
    <name type="common">Black-legged tick</name>
    <name type="synonym">Deer tick</name>
    <dbReference type="NCBI Taxonomy" id="6945"/>
    <lineage>
        <taxon>Eukaryota</taxon>
        <taxon>Metazoa</taxon>
        <taxon>Ecdysozoa</taxon>
        <taxon>Arthropoda</taxon>
        <taxon>Chelicerata</taxon>
        <taxon>Arachnida</taxon>
        <taxon>Acari</taxon>
        <taxon>Parasitiformes</taxon>
        <taxon>Ixodida</taxon>
        <taxon>Ixodoidea</taxon>
        <taxon>Ixodidae</taxon>
        <taxon>Ixodinae</taxon>
        <taxon>Ixodes</taxon>
    </lineage>
</organism>
<feature type="region of interest" description="Disordered" evidence="6">
    <location>
        <begin position="953"/>
        <end position="999"/>
    </location>
</feature>
<dbReference type="PANTHER" id="PTHR13780:SF35">
    <property type="entry name" value="LD22662P"/>
    <property type="match status" value="1"/>
</dbReference>
<dbReference type="SMART" id="SM00116">
    <property type="entry name" value="CBS"/>
    <property type="match status" value="4"/>
</dbReference>
<feature type="compositionally biased region" description="Basic residues" evidence="6">
    <location>
        <begin position="464"/>
        <end position="495"/>
    </location>
</feature>
<keyword evidence="3 5" id="KW-0129">CBS domain</keyword>
<dbReference type="CDD" id="cd04618">
    <property type="entry name" value="CBS_euAMPK_gamma-like_repeat1"/>
    <property type="match status" value="1"/>
</dbReference>
<dbReference type="VEuPathDB" id="VectorBase:ISCW010164"/>
<dbReference type="GO" id="GO:0016301">
    <property type="term" value="F:kinase activity"/>
    <property type="evidence" value="ECO:0007669"/>
    <property type="project" value="UniProtKB-KW"/>
</dbReference>
<dbReference type="InterPro" id="IPR050511">
    <property type="entry name" value="AMPK_gamma/SDS23_families"/>
</dbReference>
<evidence type="ECO:0000256" key="5">
    <source>
        <dbReference type="PROSITE-ProRule" id="PRU00703"/>
    </source>
</evidence>
<dbReference type="CDD" id="cd04641">
    <property type="entry name" value="CBS_euAMPK_gamma-like_repeat2"/>
    <property type="match status" value="1"/>
</dbReference>
<comment type="similarity">
    <text evidence="1">Belongs to the 5'-AMP-activated protein kinase gamma subunit family.</text>
</comment>
<feature type="region of interest" description="Disordered" evidence="6">
    <location>
        <begin position="554"/>
        <end position="609"/>
    </location>
</feature>
<feature type="domain" description="CBS" evidence="7">
    <location>
        <begin position="893"/>
        <end position="950"/>
    </location>
</feature>
<dbReference type="InterPro" id="IPR046342">
    <property type="entry name" value="CBS_dom_sf"/>
</dbReference>
<evidence type="ECO:0000256" key="1">
    <source>
        <dbReference type="ARBA" id="ARBA00006750"/>
    </source>
</evidence>
<dbReference type="VEuPathDB" id="VectorBase:ISCP_020168"/>
<evidence type="ECO:0000256" key="4">
    <source>
        <dbReference type="ARBA" id="ARBA00025878"/>
    </source>
</evidence>
<keyword evidence="8" id="KW-0808">Transferase</keyword>
<evidence type="ECO:0000256" key="2">
    <source>
        <dbReference type="ARBA" id="ARBA00022737"/>
    </source>
</evidence>
<feature type="region of interest" description="Disordered" evidence="6">
    <location>
        <begin position="1"/>
        <end position="533"/>
    </location>
</feature>
<feature type="compositionally biased region" description="Pro residues" evidence="6">
    <location>
        <begin position="241"/>
        <end position="286"/>
    </location>
</feature>
<dbReference type="AlphaFoldDB" id="A0A4D5RZX4"/>
<feature type="compositionally biased region" description="Basic and acidic residues" evidence="6">
    <location>
        <begin position="315"/>
        <end position="327"/>
    </location>
</feature>
<feature type="compositionally biased region" description="Low complexity" evidence="6">
    <location>
        <begin position="366"/>
        <end position="395"/>
    </location>
</feature>
<dbReference type="PROSITE" id="PS51371">
    <property type="entry name" value="CBS"/>
    <property type="match status" value="4"/>
</dbReference>